<evidence type="ECO:0000256" key="1">
    <source>
        <dbReference type="ARBA" id="ARBA00004202"/>
    </source>
</evidence>
<dbReference type="InterPro" id="IPR003439">
    <property type="entry name" value="ABC_transporter-like_ATP-bd"/>
</dbReference>
<organism evidence="9 10">
    <name type="scientific">Brevibacillus fluminis</name>
    <dbReference type="NCBI Taxonomy" id="511487"/>
    <lineage>
        <taxon>Bacteria</taxon>
        <taxon>Bacillati</taxon>
        <taxon>Bacillota</taxon>
        <taxon>Bacilli</taxon>
        <taxon>Bacillales</taxon>
        <taxon>Paenibacillaceae</taxon>
        <taxon>Brevibacillus</taxon>
    </lineage>
</organism>
<keyword evidence="6 9" id="KW-0067">ATP-binding</keyword>
<evidence type="ECO:0000256" key="5">
    <source>
        <dbReference type="ARBA" id="ARBA00022741"/>
    </source>
</evidence>
<keyword evidence="5" id="KW-0547">Nucleotide-binding</keyword>
<dbReference type="EMBL" id="RHHQ01000008">
    <property type="protein sequence ID" value="RNB89902.1"/>
    <property type="molecule type" value="Genomic_DNA"/>
</dbReference>
<dbReference type="PROSITE" id="PS50893">
    <property type="entry name" value="ABC_TRANSPORTER_2"/>
    <property type="match status" value="1"/>
</dbReference>
<keyword evidence="7" id="KW-0472">Membrane</keyword>
<dbReference type="PROSITE" id="PS00211">
    <property type="entry name" value="ABC_TRANSPORTER_1"/>
    <property type="match status" value="1"/>
</dbReference>
<dbReference type="CDD" id="cd03257">
    <property type="entry name" value="ABC_NikE_OppD_transporters"/>
    <property type="match status" value="1"/>
</dbReference>
<comment type="similarity">
    <text evidence="2">Belongs to the ABC transporter superfamily.</text>
</comment>
<gene>
    <name evidence="9" type="ORF">EDM56_12145</name>
</gene>
<dbReference type="InterPro" id="IPR013563">
    <property type="entry name" value="Oligopep_ABC_C"/>
</dbReference>
<feature type="domain" description="ABC transporter" evidence="8">
    <location>
        <begin position="5"/>
        <end position="256"/>
    </location>
</feature>
<dbReference type="Proteomes" id="UP000271031">
    <property type="component" value="Unassembled WGS sequence"/>
</dbReference>
<dbReference type="Pfam" id="PF08352">
    <property type="entry name" value="oligo_HPY"/>
    <property type="match status" value="1"/>
</dbReference>
<dbReference type="InterPro" id="IPR017871">
    <property type="entry name" value="ABC_transporter-like_CS"/>
</dbReference>
<dbReference type="InterPro" id="IPR003593">
    <property type="entry name" value="AAA+_ATPase"/>
</dbReference>
<keyword evidence="3" id="KW-0813">Transport</keyword>
<dbReference type="Gene3D" id="3.40.50.300">
    <property type="entry name" value="P-loop containing nucleotide triphosphate hydrolases"/>
    <property type="match status" value="1"/>
</dbReference>
<dbReference type="InterPro" id="IPR050388">
    <property type="entry name" value="ABC_Ni/Peptide_Import"/>
</dbReference>
<sequence>MSKLLEVKNLSTQFKTERGIAHAVRQVNFSLEPGETMGIVGESGSGKSVTARSILRIIENQGGRISSGEILLEGDDLIKKSEKEMRAIRGNIISMIFQDPMTSLNPLIKVGEQIAEVLRYHKKYSKQQAKEETIKIMKDMSIPSAEKRYDQYPHEFSGGMLQRLMIAISLACKPKLLIADEPTTALDVTIQAQILRLMKQLQDQYNMAILLITHDLGVVAEVCDKVSVMYAGEIVESTDVASIFEEPLHPYTWGLIESIPKLGERKGSLKPIEGQPPNLAEKIQGCAFAKRCKYRTELCDREKPTLTELRPSHYVSCHHADELVKERGNSYASAAKG</sequence>
<dbReference type="GO" id="GO:0015833">
    <property type="term" value="P:peptide transport"/>
    <property type="evidence" value="ECO:0007669"/>
    <property type="project" value="InterPro"/>
</dbReference>
<dbReference type="NCBIfam" id="TIGR01727">
    <property type="entry name" value="oligo_HPY"/>
    <property type="match status" value="1"/>
</dbReference>
<evidence type="ECO:0000256" key="4">
    <source>
        <dbReference type="ARBA" id="ARBA00022475"/>
    </source>
</evidence>
<keyword evidence="4" id="KW-1003">Cell membrane</keyword>
<dbReference type="GO" id="GO:0005886">
    <property type="term" value="C:plasma membrane"/>
    <property type="evidence" value="ECO:0007669"/>
    <property type="project" value="UniProtKB-SubCell"/>
</dbReference>
<dbReference type="GO" id="GO:0016887">
    <property type="term" value="F:ATP hydrolysis activity"/>
    <property type="evidence" value="ECO:0007669"/>
    <property type="project" value="InterPro"/>
</dbReference>
<accession>A0A3M8DP53</accession>
<dbReference type="PANTHER" id="PTHR43297">
    <property type="entry name" value="OLIGOPEPTIDE TRANSPORT ATP-BINDING PROTEIN APPD"/>
    <property type="match status" value="1"/>
</dbReference>
<evidence type="ECO:0000256" key="6">
    <source>
        <dbReference type="ARBA" id="ARBA00022840"/>
    </source>
</evidence>
<evidence type="ECO:0000313" key="9">
    <source>
        <dbReference type="EMBL" id="RNB89902.1"/>
    </source>
</evidence>
<proteinExistence type="inferred from homology"/>
<dbReference type="RefSeq" id="WP_122918155.1">
    <property type="nucleotide sequence ID" value="NZ_RHHQ01000008.1"/>
</dbReference>
<dbReference type="FunFam" id="3.40.50.300:FF:000016">
    <property type="entry name" value="Oligopeptide ABC transporter ATP-binding component"/>
    <property type="match status" value="1"/>
</dbReference>
<dbReference type="Pfam" id="PF00005">
    <property type="entry name" value="ABC_tran"/>
    <property type="match status" value="1"/>
</dbReference>
<dbReference type="AlphaFoldDB" id="A0A3M8DP53"/>
<evidence type="ECO:0000259" key="8">
    <source>
        <dbReference type="PROSITE" id="PS50893"/>
    </source>
</evidence>
<dbReference type="PANTHER" id="PTHR43297:SF2">
    <property type="entry name" value="DIPEPTIDE TRANSPORT ATP-BINDING PROTEIN DPPD"/>
    <property type="match status" value="1"/>
</dbReference>
<reference evidence="9 10" key="1">
    <citation type="submission" date="2018-10" db="EMBL/GenBank/DDBJ databases">
        <title>Phylogenomics of Brevibacillus.</title>
        <authorList>
            <person name="Dunlap C."/>
        </authorList>
    </citation>
    <scope>NUCLEOTIDE SEQUENCE [LARGE SCALE GENOMIC DNA]</scope>
    <source>
        <strain evidence="9 10">JCM 15716</strain>
    </source>
</reference>
<dbReference type="InterPro" id="IPR027417">
    <property type="entry name" value="P-loop_NTPase"/>
</dbReference>
<keyword evidence="10" id="KW-1185">Reference proteome</keyword>
<comment type="subcellular location">
    <subcellularLocation>
        <location evidence="1">Cell membrane</location>
        <topology evidence="1">Peripheral membrane protein</topology>
    </subcellularLocation>
</comment>
<comment type="caution">
    <text evidence="9">The sequence shown here is derived from an EMBL/GenBank/DDBJ whole genome shotgun (WGS) entry which is preliminary data.</text>
</comment>
<evidence type="ECO:0000256" key="2">
    <source>
        <dbReference type="ARBA" id="ARBA00005417"/>
    </source>
</evidence>
<dbReference type="SUPFAM" id="SSF52540">
    <property type="entry name" value="P-loop containing nucleoside triphosphate hydrolases"/>
    <property type="match status" value="1"/>
</dbReference>
<evidence type="ECO:0000313" key="10">
    <source>
        <dbReference type="Proteomes" id="UP000271031"/>
    </source>
</evidence>
<name>A0A3M8DP53_9BACL</name>
<protein>
    <submittedName>
        <fullName evidence="9">ABC transporter ATP-binding protein</fullName>
    </submittedName>
</protein>
<dbReference type="OrthoDB" id="9802264at2"/>
<dbReference type="GO" id="GO:0005524">
    <property type="term" value="F:ATP binding"/>
    <property type="evidence" value="ECO:0007669"/>
    <property type="project" value="UniProtKB-KW"/>
</dbReference>
<evidence type="ECO:0000256" key="3">
    <source>
        <dbReference type="ARBA" id="ARBA00022448"/>
    </source>
</evidence>
<dbReference type="SMART" id="SM00382">
    <property type="entry name" value="AAA"/>
    <property type="match status" value="1"/>
</dbReference>
<evidence type="ECO:0000256" key="7">
    <source>
        <dbReference type="ARBA" id="ARBA00023136"/>
    </source>
</evidence>